<comment type="caution">
    <text evidence="2">The sequence shown here is derived from an EMBL/GenBank/DDBJ whole genome shotgun (WGS) entry which is preliminary data.</text>
</comment>
<gene>
    <name evidence="2" type="ORF">GBAR_LOCUS19496</name>
</gene>
<protein>
    <submittedName>
        <fullName evidence="2">Protein NDRG4-B</fullName>
    </submittedName>
</protein>
<name>A0AA35WVT2_GEOBA</name>
<dbReference type="InterPro" id="IPR029058">
    <property type="entry name" value="AB_hydrolase_fold"/>
</dbReference>
<keyword evidence="3" id="KW-1185">Reference proteome</keyword>
<organism evidence="2 3">
    <name type="scientific">Geodia barretti</name>
    <name type="common">Barrett's horny sponge</name>
    <dbReference type="NCBI Taxonomy" id="519541"/>
    <lineage>
        <taxon>Eukaryota</taxon>
        <taxon>Metazoa</taxon>
        <taxon>Porifera</taxon>
        <taxon>Demospongiae</taxon>
        <taxon>Heteroscleromorpha</taxon>
        <taxon>Tetractinellida</taxon>
        <taxon>Astrophorina</taxon>
        <taxon>Geodiidae</taxon>
        <taxon>Geodia</taxon>
    </lineage>
</organism>
<sequence length="354" mass="38305">MASLGEHRILMEEEQMERMATSATVSLSSLNLQEAGSLASSVQAVEIETPYGPLHVTVQGDRHKPGIVTCHDLGFNHCSNFMSFLAQPVMASLSESFCWYHIDIPGQEPDADQLPDDYTFPTMTQISEQVEYMADHFQLASLIGFGVGCGADVLARYAMLCPSRVRGLILVNPSLQGPDWISSTWLFSKLAVWLMKGRQMEDGVHPLALSSLLNHSLGPGASGEAARIFRDSVSCQDPHNLSLLLHSFLSRSTIATEFALAARCDCLLVVSGNFQGKTELVNLVSHMEVNRATLLEVPSTSGLVLLEEPGKVATALCYFLQGLGLIPTHSSPLLHPSPPVLSLQTPPLPLQSAA</sequence>
<evidence type="ECO:0000256" key="1">
    <source>
        <dbReference type="ARBA" id="ARBA00005598"/>
    </source>
</evidence>
<accession>A0AA35WVT2</accession>
<dbReference type="Pfam" id="PF03096">
    <property type="entry name" value="Ndr"/>
    <property type="match status" value="1"/>
</dbReference>
<dbReference type="PANTHER" id="PTHR11034">
    <property type="entry name" value="N-MYC DOWNSTREAM REGULATED"/>
    <property type="match status" value="1"/>
</dbReference>
<dbReference type="Proteomes" id="UP001174909">
    <property type="component" value="Unassembled WGS sequence"/>
</dbReference>
<reference evidence="2" key="1">
    <citation type="submission" date="2023-03" db="EMBL/GenBank/DDBJ databases">
        <authorList>
            <person name="Steffen K."/>
            <person name="Cardenas P."/>
        </authorList>
    </citation>
    <scope>NUCLEOTIDE SEQUENCE</scope>
</reference>
<dbReference type="AlphaFoldDB" id="A0AA35WVT2"/>
<dbReference type="InterPro" id="IPR004142">
    <property type="entry name" value="NDRG"/>
</dbReference>
<evidence type="ECO:0000313" key="3">
    <source>
        <dbReference type="Proteomes" id="UP001174909"/>
    </source>
</evidence>
<dbReference type="Gene3D" id="3.40.50.1820">
    <property type="entry name" value="alpha/beta hydrolase"/>
    <property type="match status" value="1"/>
</dbReference>
<comment type="similarity">
    <text evidence="1">Belongs to the NDRG family.</text>
</comment>
<proteinExistence type="inferred from homology"/>
<evidence type="ECO:0000313" key="2">
    <source>
        <dbReference type="EMBL" id="CAI8034674.1"/>
    </source>
</evidence>
<dbReference type="EMBL" id="CASHTH010002751">
    <property type="protein sequence ID" value="CAI8034674.1"/>
    <property type="molecule type" value="Genomic_DNA"/>
</dbReference>
<dbReference type="SUPFAM" id="SSF53474">
    <property type="entry name" value="alpha/beta-Hydrolases"/>
    <property type="match status" value="1"/>
</dbReference>